<dbReference type="AlphaFoldDB" id="A0A0T6DRP8"/>
<accession>A0A0T6DRP8</accession>
<dbReference type="EMBL" id="LNDJ01000063">
    <property type="protein sequence ID" value="KRU22591.1"/>
    <property type="molecule type" value="Genomic_DNA"/>
</dbReference>
<comment type="caution">
    <text evidence="2">The sequence shown here is derived from an EMBL/GenBank/DDBJ whole genome shotgun (WGS) entry which is preliminary data.</text>
</comment>
<evidence type="ECO:0000313" key="3">
    <source>
        <dbReference type="Proteomes" id="UP000051202"/>
    </source>
</evidence>
<keyword evidence="3" id="KW-1185">Reference proteome</keyword>
<proteinExistence type="predicted"/>
<feature type="transmembrane region" description="Helical" evidence="1">
    <location>
        <begin position="49"/>
        <end position="65"/>
    </location>
</feature>
<evidence type="ECO:0000313" key="2">
    <source>
        <dbReference type="EMBL" id="KRU22591.1"/>
    </source>
</evidence>
<keyword evidence="1" id="KW-0812">Transmembrane</keyword>
<keyword evidence="1" id="KW-1133">Transmembrane helix</keyword>
<evidence type="ECO:0000256" key="1">
    <source>
        <dbReference type="SAM" id="Phobius"/>
    </source>
</evidence>
<organism evidence="2 3">
    <name type="scientific">Psychrobacter piscatorii</name>
    <dbReference type="NCBI Taxonomy" id="554343"/>
    <lineage>
        <taxon>Bacteria</taxon>
        <taxon>Pseudomonadati</taxon>
        <taxon>Pseudomonadota</taxon>
        <taxon>Gammaproteobacteria</taxon>
        <taxon>Moraxellales</taxon>
        <taxon>Moraxellaceae</taxon>
        <taxon>Psychrobacter</taxon>
    </lineage>
</organism>
<gene>
    <name evidence="2" type="ORF">AS194_01400</name>
</gene>
<reference evidence="2 3" key="1">
    <citation type="submission" date="2015-11" db="EMBL/GenBank/DDBJ databases">
        <title>Permanent draft genome of Psychrobacter piscatorii LQ58.</title>
        <authorList>
            <person name="Zhou M."/>
            <person name="Dong B."/>
            <person name="Liu Q."/>
        </authorList>
    </citation>
    <scope>NUCLEOTIDE SEQUENCE [LARGE SCALE GENOMIC DNA]</scope>
    <source>
        <strain evidence="2 3">LQ58</strain>
    </source>
</reference>
<dbReference type="Proteomes" id="UP000051202">
    <property type="component" value="Unassembled WGS sequence"/>
</dbReference>
<name>A0A0T6DRP8_9GAMM</name>
<sequence>MKEPKARFVLAEATLAEVNKQLKLNMLVMVAVVFVLFMNIMKFMAEKSVLYAVLAVIMICLLFFIQKARGILILRKQELTHK</sequence>
<feature type="transmembrane region" description="Helical" evidence="1">
    <location>
        <begin position="24"/>
        <end position="43"/>
    </location>
</feature>
<protein>
    <submittedName>
        <fullName evidence="2">Uncharacterized protein</fullName>
    </submittedName>
</protein>
<dbReference type="STRING" id="554343.AS194_01400"/>
<keyword evidence="1" id="KW-0472">Membrane</keyword>
<dbReference type="RefSeq" id="WP_058024603.1">
    <property type="nucleotide sequence ID" value="NZ_LNDJ01000063.1"/>
</dbReference>